<accession>A0ABP1DWM4</accession>
<evidence type="ECO:0000313" key="4">
    <source>
        <dbReference type="EMBL" id="CAL1712202.1"/>
    </source>
</evidence>
<keyword evidence="2" id="KW-0812">Transmembrane</keyword>
<reference evidence="5" key="1">
    <citation type="submission" date="2024-04" db="EMBL/GenBank/DDBJ databases">
        <authorList>
            <person name="Shaw F."/>
            <person name="Minotto A."/>
        </authorList>
    </citation>
    <scope>NUCLEOTIDE SEQUENCE [LARGE SCALE GENOMIC DNA]</scope>
</reference>
<sequence length="286" mass="32085">MLSEKAKGKQRAVDIGEEDVVVTPSKSLVIRFTEGIPDLTIIVHEKDTVRDVKTNIRDARPQVKDRRLRLIHSGRLLADDTLLYSFLSSLEERQRGSASHGTTEPTPNSPAPTTWLHCSVGPHMSALEEEETKLQTAQLKPLRGFDRLAAAGFSEQDIANFRAQFHAHSSGDYLDQDFTNEEDLDEHARMLEEQWIESFDSGGGSALLQSSSTNYNILTGIVIGFFFPLVPFFFFHQDKPAVFWEEGGEHQAMGSTMFSRRMQMGIVLGFGMNVLFGMWTYLLASP</sequence>
<dbReference type="InterPro" id="IPR045226">
    <property type="entry name" value="Dsc3"/>
</dbReference>
<evidence type="ECO:0000259" key="3">
    <source>
        <dbReference type="PROSITE" id="PS50053"/>
    </source>
</evidence>
<proteinExistence type="predicted"/>
<dbReference type="InterPro" id="IPR025390">
    <property type="entry name" value="Dsc3_C"/>
</dbReference>
<evidence type="ECO:0000313" key="5">
    <source>
        <dbReference type="Proteomes" id="UP001497453"/>
    </source>
</evidence>
<feature type="transmembrane region" description="Helical" evidence="2">
    <location>
        <begin position="265"/>
        <end position="284"/>
    </location>
</feature>
<dbReference type="PROSITE" id="PS50053">
    <property type="entry name" value="UBIQUITIN_2"/>
    <property type="match status" value="1"/>
</dbReference>
<evidence type="ECO:0000256" key="1">
    <source>
        <dbReference type="SAM" id="MobiDB-lite"/>
    </source>
</evidence>
<feature type="transmembrane region" description="Helical" evidence="2">
    <location>
        <begin position="215"/>
        <end position="235"/>
    </location>
</feature>
<evidence type="ECO:0000256" key="2">
    <source>
        <dbReference type="SAM" id="Phobius"/>
    </source>
</evidence>
<dbReference type="PANTHER" id="PTHR28049:SF1">
    <property type="entry name" value="DSC E3 UBIQUITIN LIGASE COMPLEX SUBUNIT 3"/>
    <property type="match status" value="1"/>
</dbReference>
<keyword evidence="2" id="KW-0472">Membrane</keyword>
<keyword evidence="5" id="KW-1185">Reference proteome</keyword>
<feature type="domain" description="Ubiquitin-like" evidence="3">
    <location>
        <begin position="26"/>
        <end position="83"/>
    </location>
</feature>
<keyword evidence="2" id="KW-1133">Transmembrane helix</keyword>
<dbReference type="Pfam" id="PF13373">
    <property type="entry name" value="Dsc3_C"/>
    <property type="match status" value="1"/>
</dbReference>
<dbReference type="InterPro" id="IPR000626">
    <property type="entry name" value="Ubiquitin-like_dom"/>
</dbReference>
<feature type="compositionally biased region" description="Polar residues" evidence="1">
    <location>
        <begin position="96"/>
        <end position="106"/>
    </location>
</feature>
<dbReference type="PANTHER" id="PTHR28049">
    <property type="entry name" value="TRANSMEMBRANE PROTEIN YOR223W"/>
    <property type="match status" value="1"/>
</dbReference>
<protein>
    <recommendedName>
        <fullName evidence="3">Ubiquitin-like domain-containing protein</fullName>
    </recommendedName>
</protein>
<dbReference type="EMBL" id="OZ037950">
    <property type="protein sequence ID" value="CAL1712202.1"/>
    <property type="molecule type" value="Genomic_DNA"/>
</dbReference>
<dbReference type="Gene3D" id="3.10.20.90">
    <property type="entry name" value="Phosphatidylinositol 3-kinase Catalytic Subunit, Chain A, domain 1"/>
    <property type="match status" value="1"/>
</dbReference>
<name>A0ABP1DWM4_9APHY</name>
<organism evidence="4 5">
    <name type="scientific">Somion occarium</name>
    <dbReference type="NCBI Taxonomy" id="3059160"/>
    <lineage>
        <taxon>Eukaryota</taxon>
        <taxon>Fungi</taxon>
        <taxon>Dikarya</taxon>
        <taxon>Basidiomycota</taxon>
        <taxon>Agaricomycotina</taxon>
        <taxon>Agaricomycetes</taxon>
        <taxon>Polyporales</taxon>
        <taxon>Cerrenaceae</taxon>
        <taxon>Somion</taxon>
    </lineage>
</organism>
<dbReference type="InterPro" id="IPR029071">
    <property type="entry name" value="Ubiquitin-like_domsf"/>
</dbReference>
<dbReference type="InterPro" id="IPR019413">
    <property type="entry name" value="Dsc3_ub-like_dom"/>
</dbReference>
<feature type="region of interest" description="Disordered" evidence="1">
    <location>
        <begin position="95"/>
        <end position="115"/>
    </location>
</feature>
<dbReference type="CDD" id="cd17039">
    <property type="entry name" value="Ubl_ubiquitin_like"/>
    <property type="match status" value="1"/>
</dbReference>
<dbReference type="Pfam" id="PF10302">
    <property type="entry name" value="Dsc3_N"/>
    <property type="match status" value="1"/>
</dbReference>
<gene>
    <name evidence="4" type="ORF">GFSPODELE1_LOCUS8718</name>
</gene>
<dbReference type="SUPFAM" id="SSF54236">
    <property type="entry name" value="Ubiquitin-like"/>
    <property type="match status" value="1"/>
</dbReference>
<dbReference type="Proteomes" id="UP001497453">
    <property type="component" value="Chromosome 7"/>
</dbReference>